<dbReference type="Pfam" id="PF26210">
    <property type="entry name" value="Phage_phiTE_211"/>
    <property type="match status" value="1"/>
</dbReference>
<proteinExistence type="predicted"/>
<dbReference type="AlphaFoldDB" id="A0A2T4N0T2"/>
<reference evidence="1 2" key="1">
    <citation type="submission" date="2018-03" db="EMBL/GenBank/DDBJ databases">
        <title>Aeromonas veronii whole genome sequencing and analysis.</title>
        <authorList>
            <person name="Xie H."/>
            <person name="Liu T."/>
            <person name="Wang K."/>
        </authorList>
    </citation>
    <scope>NUCLEOTIDE SEQUENCE [LARGE SCALE GENOMIC DNA]</scope>
    <source>
        <strain evidence="1 2">XH.VA.1</strain>
    </source>
</reference>
<evidence type="ECO:0000313" key="2">
    <source>
        <dbReference type="Proteomes" id="UP000241986"/>
    </source>
</evidence>
<accession>A0A2T4N0T2</accession>
<dbReference type="InterPro" id="IPR058894">
    <property type="entry name" value="PhiTE_211_coil-containing-like"/>
</dbReference>
<protein>
    <submittedName>
        <fullName evidence="1">Uncharacterized protein</fullName>
    </submittedName>
</protein>
<dbReference type="EMBL" id="PZKL01000034">
    <property type="protein sequence ID" value="PTH80424.1"/>
    <property type="molecule type" value="Genomic_DNA"/>
</dbReference>
<name>A0A2T4N0T2_AERVE</name>
<dbReference type="RefSeq" id="WP_021230287.1">
    <property type="nucleotide sequence ID" value="NZ_PZKL01000034.1"/>
</dbReference>
<evidence type="ECO:0000313" key="1">
    <source>
        <dbReference type="EMBL" id="PTH80424.1"/>
    </source>
</evidence>
<organism evidence="1 2">
    <name type="scientific">Aeromonas veronii</name>
    <dbReference type="NCBI Taxonomy" id="654"/>
    <lineage>
        <taxon>Bacteria</taxon>
        <taxon>Pseudomonadati</taxon>
        <taxon>Pseudomonadota</taxon>
        <taxon>Gammaproteobacteria</taxon>
        <taxon>Aeromonadales</taxon>
        <taxon>Aeromonadaceae</taxon>
        <taxon>Aeromonas</taxon>
    </lineage>
</organism>
<dbReference type="Proteomes" id="UP000241986">
    <property type="component" value="Unassembled WGS sequence"/>
</dbReference>
<gene>
    <name evidence="1" type="ORF">DAA48_14225</name>
</gene>
<comment type="caution">
    <text evidence="1">The sequence shown here is derived from an EMBL/GenBank/DDBJ whole genome shotgun (WGS) entry which is preliminary data.</text>
</comment>
<sequence>MIPKELIKDITFDFDETETKCGPHIAFTLPSQGGAASGLNNSYLFKSENISEDTIKEAEEIKKAMLAQKVESLQKTTTKNGAFSTEATEPQLTPVVNNESTTFLDLFRAYKNKLKNNN</sequence>